<sequence>MKTARAERLISAIDIGSSKVSALIARQTENGDLLVLGTGQRESRGVTRGCIADVEQAELSVRHAVEQAERIAGLNIDRAWVGMSSGGLDSMLAPVEIELGGDRITQDDVDELLQAGRANIQTGGKIALHIQPTLYALDGVGGVANPVGLHANRLGVDVHVVLADQSPVRNMDMTVRSAHLDVDSLVVGPVATGLACLTAEERELGVALVEFGAAVTNVSVFIGGMLVGLETIQKGGSDITDDIASVFGIRRAQAERLKCFHGSALTSPRDHQEVLDIGPDENGVEPGNQAPRITKAQLNAVVCQRVDGIVTEVAQALKTLGFTGPSGHQVVLTGGGAELKGAAEHMQSALGRTVRIGRPTGLVSIPEAHSGPAFSTLVGLIHYAASERVEQQSGYELRAEHLGGSIPDLIERIKRAVRENF</sequence>
<dbReference type="Proteomes" id="UP000268553">
    <property type="component" value="Unassembled WGS sequence"/>
</dbReference>
<evidence type="ECO:0000256" key="1">
    <source>
        <dbReference type="ARBA" id="ARBA00022475"/>
    </source>
</evidence>
<evidence type="ECO:0000256" key="2">
    <source>
        <dbReference type="ARBA" id="ARBA00022618"/>
    </source>
</evidence>
<dbReference type="GO" id="GO:0032153">
    <property type="term" value="C:cell division site"/>
    <property type="evidence" value="ECO:0007669"/>
    <property type="project" value="UniProtKB-UniRule"/>
</dbReference>
<evidence type="ECO:0000256" key="6">
    <source>
        <dbReference type="PIRNR" id="PIRNR003101"/>
    </source>
</evidence>
<dbReference type="GO" id="GO:0043093">
    <property type="term" value="P:FtsZ-dependent cytokinesis"/>
    <property type="evidence" value="ECO:0007669"/>
    <property type="project" value="UniProtKB-UniRule"/>
</dbReference>
<evidence type="ECO:0000256" key="4">
    <source>
        <dbReference type="ARBA" id="ARBA00023306"/>
    </source>
</evidence>
<comment type="subunit">
    <text evidence="5">Self-interacts. Interacts with FtsZ.</text>
</comment>
<keyword evidence="2 5" id="KW-0132">Cell division</keyword>
<dbReference type="RefSeq" id="WP_125229952.1">
    <property type="nucleotide sequence ID" value="NZ_RWJI01000001.1"/>
</dbReference>
<dbReference type="InterPro" id="IPR050696">
    <property type="entry name" value="FtsA/MreB"/>
</dbReference>
<feature type="domain" description="SHS2" evidence="7">
    <location>
        <begin position="10"/>
        <end position="196"/>
    </location>
</feature>
<comment type="subcellular location">
    <subcellularLocation>
        <location evidence="5">Cell membrane</location>
        <topology evidence="5">Peripheral membrane protein</topology>
        <orientation evidence="5">Cytoplasmic side</orientation>
    </subcellularLocation>
    <text evidence="5">Localizes to the Z ring in an FtsZ-dependent manner. Targeted to the membrane through a conserved C-terminal amphipathic helix.</text>
</comment>
<dbReference type="InterPro" id="IPR003494">
    <property type="entry name" value="SHS2_FtsA"/>
</dbReference>
<dbReference type="PIRSF" id="PIRSF003101">
    <property type="entry name" value="FtsA"/>
    <property type="match status" value="1"/>
</dbReference>
<dbReference type="PANTHER" id="PTHR32432">
    <property type="entry name" value="CELL DIVISION PROTEIN FTSA-RELATED"/>
    <property type="match status" value="1"/>
</dbReference>
<dbReference type="Gene3D" id="3.30.1490.110">
    <property type="match status" value="1"/>
</dbReference>
<keyword evidence="3 5" id="KW-0472">Membrane</keyword>
<dbReference type="Gene3D" id="3.30.420.40">
    <property type="match status" value="2"/>
</dbReference>
<evidence type="ECO:0000313" key="8">
    <source>
        <dbReference type="EMBL" id="RRQ51936.1"/>
    </source>
</evidence>
<dbReference type="AlphaFoldDB" id="A0A426RSP7"/>
<dbReference type="PANTHER" id="PTHR32432:SF4">
    <property type="entry name" value="CELL DIVISION PROTEIN FTSA"/>
    <property type="match status" value="1"/>
</dbReference>
<dbReference type="InterPro" id="IPR043129">
    <property type="entry name" value="ATPase_NBD"/>
</dbReference>
<dbReference type="EMBL" id="RWJI01000001">
    <property type="protein sequence ID" value="RRQ51936.1"/>
    <property type="molecule type" value="Genomic_DNA"/>
</dbReference>
<dbReference type="NCBIfam" id="TIGR01174">
    <property type="entry name" value="ftsA"/>
    <property type="match status" value="1"/>
</dbReference>
<protein>
    <recommendedName>
        <fullName evidence="5 6">Cell division protein FtsA</fullName>
    </recommendedName>
</protein>
<keyword evidence="4 5" id="KW-0131">Cell cycle</keyword>
<name>A0A426RSP7_9SPHN</name>
<gene>
    <name evidence="5 8" type="primary">ftsA</name>
    <name evidence="8" type="ORF">D7D48_03405</name>
</gene>
<organism evidence="8 9">
    <name type="scientific">Sphingorhabdus wooponensis</name>
    <dbReference type="NCBI Taxonomy" id="940136"/>
    <lineage>
        <taxon>Bacteria</taxon>
        <taxon>Pseudomonadati</taxon>
        <taxon>Pseudomonadota</taxon>
        <taxon>Alphaproteobacteria</taxon>
        <taxon>Sphingomonadales</taxon>
        <taxon>Sphingomonadaceae</taxon>
        <taxon>Sphingorhabdus</taxon>
    </lineage>
</organism>
<dbReference type="SUPFAM" id="SSF53067">
    <property type="entry name" value="Actin-like ATPase domain"/>
    <property type="match status" value="2"/>
</dbReference>
<dbReference type="InterPro" id="IPR020823">
    <property type="entry name" value="Cell_div_FtsA"/>
</dbReference>
<proteinExistence type="inferred from homology"/>
<keyword evidence="1 5" id="KW-1003">Cell membrane</keyword>
<dbReference type="CDD" id="cd24048">
    <property type="entry name" value="ASKHA_NBD_FtsA"/>
    <property type="match status" value="1"/>
</dbReference>
<dbReference type="Pfam" id="PF14450">
    <property type="entry name" value="FtsA"/>
    <property type="match status" value="1"/>
</dbReference>
<dbReference type="SMART" id="SM00842">
    <property type="entry name" value="FtsA"/>
    <property type="match status" value="1"/>
</dbReference>
<reference evidence="8 9" key="1">
    <citation type="submission" date="2018-12" db="EMBL/GenBank/DDBJ databases">
        <authorList>
            <person name="Kim S.-J."/>
            <person name="Jung G.-Y."/>
        </authorList>
    </citation>
    <scope>NUCLEOTIDE SEQUENCE [LARGE SCALE GENOMIC DNA]</scope>
    <source>
        <strain evidence="8 9">03SU3-P</strain>
    </source>
</reference>
<evidence type="ECO:0000259" key="7">
    <source>
        <dbReference type="SMART" id="SM00842"/>
    </source>
</evidence>
<dbReference type="Pfam" id="PF02491">
    <property type="entry name" value="SHS2_FTSA"/>
    <property type="match status" value="1"/>
</dbReference>
<dbReference type="HAMAP" id="MF_02033">
    <property type="entry name" value="FtsA"/>
    <property type="match status" value="1"/>
</dbReference>
<dbReference type="OrthoDB" id="9810567at2"/>
<evidence type="ECO:0000256" key="5">
    <source>
        <dbReference type="HAMAP-Rule" id="MF_02033"/>
    </source>
</evidence>
<evidence type="ECO:0000256" key="3">
    <source>
        <dbReference type="ARBA" id="ARBA00023136"/>
    </source>
</evidence>
<dbReference type="GO" id="GO:0009898">
    <property type="term" value="C:cytoplasmic side of plasma membrane"/>
    <property type="evidence" value="ECO:0007669"/>
    <property type="project" value="UniProtKB-UniRule"/>
</dbReference>
<comment type="similarity">
    <text evidence="5 6">Belongs to the FtsA/MreB family.</text>
</comment>
<comment type="function">
    <text evidence="5 6">Cell division protein that is involved in the assembly of the Z ring. May serve as a membrane anchor for the Z ring.</text>
</comment>
<accession>A0A426RSP7</accession>
<evidence type="ECO:0000313" key="9">
    <source>
        <dbReference type="Proteomes" id="UP000268553"/>
    </source>
</evidence>
<comment type="caution">
    <text evidence="8">The sequence shown here is derived from an EMBL/GenBank/DDBJ whole genome shotgun (WGS) entry which is preliminary data.</text>
</comment>
<keyword evidence="9" id="KW-1185">Reference proteome</keyword>